<dbReference type="Proteomes" id="UP001057498">
    <property type="component" value="Chromosome"/>
</dbReference>
<proteinExistence type="predicted"/>
<dbReference type="EMBL" id="AP025730">
    <property type="protein sequence ID" value="BDI05837.1"/>
    <property type="molecule type" value="Genomic_DNA"/>
</dbReference>
<keyword evidence="2" id="KW-1185">Reference proteome</keyword>
<evidence type="ECO:0008006" key="3">
    <source>
        <dbReference type="Google" id="ProtNLM"/>
    </source>
</evidence>
<organism evidence="1 2">
    <name type="scientific">Sphaerotilus microaerophilus</name>
    <dbReference type="NCBI Taxonomy" id="2914710"/>
    <lineage>
        <taxon>Bacteria</taxon>
        <taxon>Pseudomonadati</taxon>
        <taxon>Pseudomonadota</taxon>
        <taxon>Betaproteobacteria</taxon>
        <taxon>Burkholderiales</taxon>
        <taxon>Sphaerotilaceae</taxon>
        <taxon>Sphaerotilus</taxon>
    </lineage>
</organism>
<evidence type="ECO:0000313" key="2">
    <source>
        <dbReference type="Proteomes" id="UP001057498"/>
    </source>
</evidence>
<dbReference type="CDD" id="cd00063">
    <property type="entry name" value="FN3"/>
    <property type="match status" value="1"/>
</dbReference>
<reference evidence="1" key="1">
    <citation type="submission" date="2022-04" db="EMBL/GenBank/DDBJ databases">
        <title>Whole genome sequence of Sphaerotilus sp. FB-5.</title>
        <authorList>
            <person name="Takeda M."/>
            <person name="Narihara S."/>
            <person name="Akimoto M."/>
            <person name="Akimoto R."/>
            <person name="Nishiyashiki S."/>
            <person name="Murakami T."/>
        </authorList>
    </citation>
    <scope>NUCLEOTIDE SEQUENCE</scope>
    <source>
        <strain evidence="1">FB-5</strain>
    </source>
</reference>
<dbReference type="InterPro" id="IPR036116">
    <property type="entry name" value="FN3_sf"/>
</dbReference>
<gene>
    <name evidence="1" type="ORF">CATMQ487_28070</name>
</gene>
<dbReference type="InterPro" id="IPR003961">
    <property type="entry name" value="FN3_dom"/>
</dbReference>
<protein>
    <recommendedName>
        <fullName evidence="3">Fibronectin type-III domain-containing protein</fullName>
    </recommendedName>
</protein>
<name>A0ABM7YMY8_9BURK</name>
<dbReference type="SUPFAM" id="SSF49265">
    <property type="entry name" value="Fibronectin type III"/>
    <property type="match status" value="1"/>
</dbReference>
<accession>A0ABM7YMY8</accession>
<evidence type="ECO:0000313" key="1">
    <source>
        <dbReference type="EMBL" id="BDI05837.1"/>
    </source>
</evidence>
<dbReference type="InterPro" id="IPR013783">
    <property type="entry name" value="Ig-like_fold"/>
</dbReference>
<sequence>MGEFIMLQPKLILGLERRSDPDLLAYGGAAVTAMKENPVFPQPWGDATPSWDQLDLAYQGYRDAYYAALTHDSQKIAVRKETRRSFVELLKRLAAYVEFTANGDVAKLGSTGFELRQEQARASNGNGALPGPMAGLRGAPTEHTGRIELHANRAEGALGYEVQTASTDPSSVSTEASVWSHVQTVFSVQRFTVDDLRPGFVWVRMRGVNNRGSGPWTSPLRVLVT</sequence>
<dbReference type="Gene3D" id="2.60.40.10">
    <property type="entry name" value="Immunoglobulins"/>
    <property type="match status" value="1"/>
</dbReference>